<dbReference type="SUPFAM" id="SSF158472">
    <property type="entry name" value="HAMP domain-like"/>
    <property type="match status" value="1"/>
</dbReference>
<evidence type="ECO:0000256" key="9">
    <source>
        <dbReference type="ARBA" id="ARBA00022777"/>
    </source>
</evidence>
<dbReference type="InterPro" id="IPR003661">
    <property type="entry name" value="HisK_dim/P_dom"/>
</dbReference>
<dbReference type="InterPro" id="IPR050398">
    <property type="entry name" value="HssS/ArlS-like"/>
</dbReference>
<keyword evidence="4" id="KW-1003">Cell membrane</keyword>
<feature type="domain" description="Histidine kinase" evidence="15">
    <location>
        <begin position="268"/>
        <end position="466"/>
    </location>
</feature>
<evidence type="ECO:0000256" key="11">
    <source>
        <dbReference type="ARBA" id="ARBA00022989"/>
    </source>
</evidence>
<keyword evidence="12" id="KW-0902">Two-component regulatory system</keyword>
<dbReference type="InterPro" id="IPR003660">
    <property type="entry name" value="HAMP_dom"/>
</dbReference>
<dbReference type="InterPro" id="IPR005467">
    <property type="entry name" value="His_kinase_dom"/>
</dbReference>
<organism evidence="17 18">
    <name type="scientific">Paenibacillus aceti</name>
    <dbReference type="NCBI Taxonomy" id="1820010"/>
    <lineage>
        <taxon>Bacteria</taxon>
        <taxon>Bacillati</taxon>
        <taxon>Bacillota</taxon>
        <taxon>Bacilli</taxon>
        <taxon>Bacillales</taxon>
        <taxon>Paenibacillaceae</taxon>
        <taxon>Paenibacillus</taxon>
    </lineage>
</organism>
<comment type="caution">
    <text evidence="17">The sequence shown here is derived from an EMBL/GenBank/DDBJ whole genome shotgun (WGS) entry which is preliminary data.</text>
</comment>
<name>A0ABQ1W1N0_9BACL</name>
<dbReference type="EMBL" id="BMIW01000028">
    <property type="protein sequence ID" value="GGG09757.1"/>
    <property type="molecule type" value="Genomic_DNA"/>
</dbReference>
<evidence type="ECO:0000256" key="14">
    <source>
        <dbReference type="SAM" id="Phobius"/>
    </source>
</evidence>
<keyword evidence="13 14" id="KW-0472">Membrane</keyword>
<dbReference type="InterPro" id="IPR036097">
    <property type="entry name" value="HisK_dim/P_sf"/>
</dbReference>
<keyword evidence="8" id="KW-0547">Nucleotide-binding</keyword>
<feature type="transmembrane region" description="Helical" evidence="14">
    <location>
        <begin position="21"/>
        <end position="49"/>
    </location>
</feature>
<dbReference type="RefSeq" id="WP_120464231.1">
    <property type="nucleotide sequence ID" value="NZ_KZ987724.1"/>
</dbReference>
<protein>
    <recommendedName>
        <fullName evidence="3">histidine kinase</fullName>
        <ecNumber evidence="3">2.7.13.3</ecNumber>
    </recommendedName>
</protein>
<comment type="subcellular location">
    <subcellularLocation>
        <location evidence="2">Cell membrane</location>
        <topology evidence="2">Multi-pass membrane protein</topology>
    </subcellularLocation>
</comment>
<evidence type="ECO:0000256" key="4">
    <source>
        <dbReference type="ARBA" id="ARBA00022475"/>
    </source>
</evidence>
<comment type="catalytic activity">
    <reaction evidence="1">
        <text>ATP + protein L-histidine = ADP + protein N-phospho-L-histidine.</text>
        <dbReference type="EC" id="2.7.13.3"/>
    </reaction>
</comment>
<evidence type="ECO:0000256" key="6">
    <source>
        <dbReference type="ARBA" id="ARBA00022679"/>
    </source>
</evidence>
<dbReference type="InterPro" id="IPR036890">
    <property type="entry name" value="HATPase_C_sf"/>
</dbReference>
<evidence type="ECO:0000256" key="1">
    <source>
        <dbReference type="ARBA" id="ARBA00000085"/>
    </source>
</evidence>
<dbReference type="InterPro" id="IPR003594">
    <property type="entry name" value="HATPase_dom"/>
</dbReference>
<evidence type="ECO:0000256" key="5">
    <source>
        <dbReference type="ARBA" id="ARBA00022553"/>
    </source>
</evidence>
<dbReference type="Proteomes" id="UP000608420">
    <property type="component" value="Unassembled WGS sequence"/>
</dbReference>
<dbReference type="PROSITE" id="PS50109">
    <property type="entry name" value="HIS_KIN"/>
    <property type="match status" value="1"/>
</dbReference>
<dbReference type="Pfam" id="PF00672">
    <property type="entry name" value="HAMP"/>
    <property type="match status" value="1"/>
</dbReference>
<feature type="transmembrane region" description="Helical" evidence="14">
    <location>
        <begin position="180"/>
        <end position="200"/>
    </location>
</feature>
<evidence type="ECO:0000256" key="13">
    <source>
        <dbReference type="ARBA" id="ARBA00023136"/>
    </source>
</evidence>
<keyword evidence="5" id="KW-0597">Phosphoprotein</keyword>
<dbReference type="CDD" id="cd06225">
    <property type="entry name" value="HAMP"/>
    <property type="match status" value="1"/>
</dbReference>
<dbReference type="SMART" id="SM00304">
    <property type="entry name" value="HAMP"/>
    <property type="match status" value="1"/>
</dbReference>
<evidence type="ECO:0000256" key="8">
    <source>
        <dbReference type="ARBA" id="ARBA00022741"/>
    </source>
</evidence>
<evidence type="ECO:0000256" key="2">
    <source>
        <dbReference type="ARBA" id="ARBA00004651"/>
    </source>
</evidence>
<evidence type="ECO:0000259" key="15">
    <source>
        <dbReference type="PROSITE" id="PS50109"/>
    </source>
</evidence>
<keyword evidence="11 14" id="KW-1133">Transmembrane helix</keyword>
<feature type="domain" description="HAMP" evidence="16">
    <location>
        <begin position="201"/>
        <end position="253"/>
    </location>
</feature>
<dbReference type="CDD" id="cd00082">
    <property type="entry name" value="HisKA"/>
    <property type="match status" value="1"/>
</dbReference>
<dbReference type="SMART" id="SM00387">
    <property type="entry name" value="HATPase_c"/>
    <property type="match status" value="1"/>
</dbReference>
<keyword evidence="6" id="KW-0808">Transferase</keyword>
<dbReference type="Gene3D" id="1.10.287.130">
    <property type="match status" value="1"/>
</dbReference>
<keyword evidence="10" id="KW-0067">ATP-binding</keyword>
<evidence type="ECO:0000256" key="3">
    <source>
        <dbReference type="ARBA" id="ARBA00012438"/>
    </source>
</evidence>
<keyword evidence="18" id="KW-1185">Reference proteome</keyword>
<evidence type="ECO:0000313" key="17">
    <source>
        <dbReference type="EMBL" id="GGG09757.1"/>
    </source>
</evidence>
<dbReference type="PROSITE" id="PS50885">
    <property type="entry name" value="HAMP"/>
    <property type="match status" value="1"/>
</dbReference>
<evidence type="ECO:0000256" key="12">
    <source>
        <dbReference type="ARBA" id="ARBA00023012"/>
    </source>
</evidence>
<evidence type="ECO:0000259" key="16">
    <source>
        <dbReference type="PROSITE" id="PS50885"/>
    </source>
</evidence>
<keyword evidence="9" id="KW-0418">Kinase</keyword>
<dbReference type="SUPFAM" id="SSF55874">
    <property type="entry name" value="ATPase domain of HSP90 chaperone/DNA topoisomerase II/histidine kinase"/>
    <property type="match status" value="1"/>
</dbReference>
<sequence length="467" mass="53571">MRKTNWNKPKFRNSLLSRYMLIIAIAFLFIPVVVPTGLLLSLGVNYLLFPEKKLEQPQLYNSVDLEEMWHNEARELAHQPQPETIDAKLKEIKAKYPEVSLFWVDGEERTRLQLPKQANLPANWSTEDAISYMKTASNNNTFGVVAFISEKTDEPGGEGFMVLRISREYLRRGSSPDASFYGFFMFCMLVIFILLSYLFFRNIRKRLLNLESGMTRTNKNGLPVRIAQGRADEIGRLEQAFNHMVDKLELGKQREQEEEKLRKNLINNLSHDLRTPLTVLSGHIYTLEKEPLSSEAHESLRLMKTKMNDLDHLIDHLLSYNLLSSGRYAMSLKQQDVLRIVRVSAAAWYPIWEKSELEVDIELPEEPLIWEVDEQAFRRVLDNLFQNLHRYASSGKYVGISTVLRNGQLALLIADHGPGFDAPTPSKGAGLGLTIVDLMMKQMKLMLEIDSSSEGTKIYIYPASRIS</sequence>
<proteinExistence type="predicted"/>
<dbReference type="PANTHER" id="PTHR45528:SF9">
    <property type="entry name" value="SENSOR HISTIDINE KINASE YBDK"/>
    <property type="match status" value="1"/>
</dbReference>
<reference evidence="18" key="1">
    <citation type="journal article" date="2019" name="Int. J. Syst. Evol. Microbiol.">
        <title>The Global Catalogue of Microorganisms (GCM) 10K type strain sequencing project: providing services to taxonomists for standard genome sequencing and annotation.</title>
        <authorList>
            <consortium name="The Broad Institute Genomics Platform"/>
            <consortium name="The Broad Institute Genome Sequencing Center for Infectious Disease"/>
            <person name="Wu L."/>
            <person name="Ma J."/>
        </authorList>
    </citation>
    <scope>NUCLEOTIDE SEQUENCE [LARGE SCALE GENOMIC DNA]</scope>
    <source>
        <strain evidence="18">CGMCC 1.15420</strain>
    </source>
</reference>
<evidence type="ECO:0000313" key="18">
    <source>
        <dbReference type="Proteomes" id="UP000608420"/>
    </source>
</evidence>
<dbReference type="SUPFAM" id="SSF47384">
    <property type="entry name" value="Homodimeric domain of signal transducing histidine kinase"/>
    <property type="match status" value="1"/>
</dbReference>
<dbReference type="Gene3D" id="6.10.340.10">
    <property type="match status" value="1"/>
</dbReference>
<evidence type="ECO:0000256" key="7">
    <source>
        <dbReference type="ARBA" id="ARBA00022692"/>
    </source>
</evidence>
<dbReference type="SMART" id="SM00388">
    <property type="entry name" value="HisKA"/>
    <property type="match status" value="1"/>
</dbReference>
<dbReference type="Gene3D" id="3.30.565.10">
    <property type="entry name" value="Histidine kinase-like ATPase, C-terminal domain"/>
    <property type="match status" value="1"/>
</dbReference>
<evidence type="ECO:0000256" key="10">
    <source>
        <dbReference type="ARBA" id="ARBA00022840"/>
    </source>
</evidence>
<dbReference type="Pfam" id="PF02518">
    <property type="entry name" value="HATPase_c"/>
    <property type="match status" value="1"/>
</dbReference>
<dbReference type="EC" id="2.7.13.3" evidence="3"/>
<keyword evidence="7 14" id="KW-0812">Transmembrane</keyword>
<dbReference type="PANTHER" id="PTHR45528">
    <property type="entry name" value="SENSOR HISTIDINE KINASE CPXA"/>
    <property type="match status" value="1"/>
</dbReference>
<accession>A0ABQ1W1N0</accession>
<dbReference type="Pfam" id="PF00512">
    <property type="entry name" value="HisKA"/>
    <property type="match status" value="1"/>
</dbReference>
<gene>
    <name evidence="17" type="ORF">GCM10010913_34500</name>
</gene>